<evidence type="ECO:0000313" key="14">
    <source>
        <dbReference type="Proteomes" id="UP000189670"/>
    </source>
</evidence>
<dbReference type="NCBIfam" id="TIGR00758">
    <property type="entry name" value="UDG_fam4"/>
    <property type="match status" value="1"/>
</dbReference>
<dbReference type="CDD" id="cd10030">
    <property type="entry name" value="UDG-F4_TTUDGA_SPO1dp_like"/>
    <property type="match status" value="1"/>
</dbReference>
<gene>
    <name evidence="13" type="ORF">OMM_00948</name>
</gene>
<evidence type="ECO:0000313" key="13">
    <source>
        <dbReference type="EMBL" id="ETR73446.1"/>
    </source>
</evidence>
<dbReference type="InterPro" id="IPR051536">
    <property type="entry name" value="UDG_Type-4/5"/>
</dbReference>
<protein>
    <recommendedName>
        <fullName evidence="4">Type-4 uracil-DNA glycosylase</fullName>
        <ecNumber evidence="3">3.2.2.27</ecNumber>
    </recommendedName>
</protein>
<evidence type="ECO:0000256" key="8">
    <source>
        <dbReference type="ARBA" id="ARBA00022801"/>
    </source>
</evidence>
<dbReference type="AlphaFoldDB" id="A0A1V1PF91"/>
<dbReference type="InterPro" id="IPR036895">
    <property type="entry name" value="Uracil-DNA_glycosylase-like_sf"/>
</dbReference>
<keyword evidence="7" id="KW-0227">DNA damage</keyword>
<comment type="similarity">
    <text evidence="2">Belongs to the uracil-DNA glycosylase (UDG) superfamily. Type 4 (UDGa) family.</text>
</comment>
<evidence type="ECO:0000256" key="7">
    <source>
        <dbReference type="ARBA" id="ARBA00022763"/>
    </source>
</evidence>
<evidence type="ECO:0000256" key="3">
    <source>
        <dbReference type="ARBA" id="ARBA00012030"/>
    </source>
</evidence>
<feature type="domain" description="Uracil-DNA glycosylase-like" evidence="12">
    <location>
        <begin position="119"/>
        <end position="265"/>
    </location>
</feature>
<evidence type="ECO:0000256" key="1">
    <source>
        <dbReference type="ARBA" id="ARBA00001400"/>
    </source>
</evidence>
<keyword evidence="9" id="KW-0408">Iron</keyword>
<name>A0A1V1PF91_9BACT</name>
<evidence type="ECO:0000256" key="5">
    <source>
        <dbReference type="ARBA" id="ARBA00022485"/>
    </source>
</evidence>
<keyword evidence="6" id="KW-0479">Metal-binding</keyword>
<dbReference type="GO" id="GO:0051539">
    <property type="term" value="F:4 iron, 4 sulfur cluster binding"/>
    <property type="evidence" value="ECO:0007669"/>
    <property type="project" value="UniProtKB-KW"/>
</dbReference>
<dbReference type="Pfam" id="PF03167">
    <property type="entry name" value="UDG"/>
    <property type="match status" value="1"/>
</dbReference>
<dbReference type="PANTHER" id="PTHR33693">
    <property type="entry name" value="TYPE-5 URACIL-DNA GLYCOSYLASE"/>
    <property type="match status" value="1"/>
</dbReference>
<evidence type="ECO:0000256" key="11">
    <source>
        <dbReference type="ARBA" id="ARBA00023204"/>
    </source>
</evidence>
<evidence type="ECO:0000259" key="12">
    <source>
        <dbReference type="SMART" id="SM00986"/>
    </source>
</evidence>
<dbReference type="EC" id="3.2.2.27" evidence="3"/>
<dbReference type="GO" id="GO:0006281">
    <property type="term" value="P:DNA repair"/>
    <property type="evidence" value="ECO:0007669"/>
    <property type="project" value="UniProtKB-KW"/>
</dbReference>
<accession>A0A1V1PF91</accession>
<evidence type="ECO:0000256" key="2">
    <source>
        <dbReference type="ARBA" id="ARBA00006521"/>
    </source>
</evidence>
<reference evidence="14" key="1">
    <citation type="submission" date="2012-11" db="EMBL/GenBank/DDBJ databases">
        <authorList>
            <person name="Lucero-Rivera Y.E."/>
            <person name="Tovar-Ramirez D."/>
        </authorList>
    </citation>
    <scope>NUCLEOTIDE SEQUENCE [LARGE SCALE GENOMIC DNA]</scope>
    <source>
        <strain evidence="14">Araruama</strain>
    </source>
</reference>
<dbReference type="PANTHER" id="PTHR33693:SF1">
    <property type="entry name" value="TYPE-4 URACIL-DNA GLYCOSYLASE"/>
    <property type="match status" value="1"/>
</dbReference>
<comment type="catalytic activity">
    <reaction evidence="1">
        <text>Hydrolyzes single-stranded DNA or mismatched double-stranded DNA and polynucleotides, releasing free uracil.</text>
        <dbReference type="EC" id="3.2.2.27"/>
    </reaction>
</comment>
<keyword evidence="5" id="KW-0004">4Fe-4S</keyword>
<organism evidence="13 14">
    <name type="scientific">Candidatus Magnetoglobus multicellularis str. Araruama</name>
    <dbReference type="NCBI Taxonomy" id="890399"/>
    <lineage>
        <taxon>Bacteria</taxon>
        <taxon>Pseudomonadati</taxon>
        <taxon>Thermodesulfobacteriota</taxon>
        <taxon>Desulfobacteria</taxon>
        <taxon>Desulfobacterales</taxon>
        <taxon>Desulfobacteraceae</taxon>
        <taxon>Candidatus Magnetoglobus</taxon>
    </lineage>
</organism>
<dbReference type="GO" id="GO:0004844">
    <property type="term" value="F:uracil DNA N-glycosylase activity"/>
    <property type="evidence" value="ECO:0007669"/>
    <property type="project" value="UniProtKB-EC"/>
</dbReference>
<evidence type="ECO:0000256" key="9">
    <source>
        <dbReference type="ARBA" id="ARBA00023004"/>
    </source>
</evidence>
<evidence type="ECO:0000256" key="4">
    <source>
        <dbReference type="ARBA" id="ARBA00019403"/>
    </source>
</evidence>
<keyword evidence="11" id="KW-0234">DNA repair</keyword>
<evidence type="ECO:0000256" key="10">
    <source>
        <dbReference type="ARBA" id="ARBA00023014"/>
    </source>
</evidence>
<evidence type="ECO:0000256" key="6">
    <source>
        <dbReference type="ARBA" id="ARBA00022723"/>
    </source>
</evidence>
<dbReference type="GO" id="GO:0046872">
    <property type="term" value="F:metal ion binding"/>
    <property type="evidence" value="ECO:0007669"/>
    <property type="project" value="UniProtKB-KW"/>
</dbReference>
<comment type="caution">
    <text evidence="13">The sequence shown here is derived from an EMBL/GenBank/DDBJ whole genome shotgun (WGS) entry which is preliminary data.</text>
</comment>
<dbReference type="SMART" id="SM00986">
    <property type="entry name" value="UDG"/>
    <property type="match status" value="1"/>
</dbReference>
<dbReference type="Gene3D" id="3.40.470.10">
    <property type="entry name" value="Uracil-DNA glycosylase-like domain"/>
    <property type="match status" value="1"/>
</dbReference>
<keyword evidence="10" id="KW-0411">Iron-sulfur</keyword>
<dbReference type="InterPro" id="IPR005122">
    <property type="entry name" value="Uracil-DNA_glycosylase-like"/>
</dbReference>
<sequence>MHSQSSDTTIYEDINYFLKYLKQMGATGADITEQSFQCIDKWVVQPFVQDKKSFDQDKKSVVRPKIPVIPHKKQEKPGAFIQKSSQSMQEITDELTSLLKTVKACAKCELHQTRTQIVFGAGDPKSRVVFVGEAPGFDEDKTGKPFVGAAGQLLTKIIHAMHLSRDMVYICNVLKCRPPNNRTPAPDEMTQCIGYLEKQLDIIQPEIICTLGGTASQALLKTQQSITKIRGQFFYYKNIPVMPTFHPSYLLRNESKKRDVWQDMQLIMKKLQSNINP</sequence>
<proteinExistence type="inferred from homology"/>
<dbReference type="SUPFAM" id="SSF52141">
    <property type="entry name" value="Uracil-DNA glycosylase-like"/>
    <property type="match status" value="1"/>
</dbReference>
<dbReference type="Proteomes" id="UP000189670">
    <property type="component" value="Unassembled WGS sequence"/>
</dbReference>
<keyword evidence="8" id="KW-0378">Hydrolase</keyword>
<dbReference type="InterPro" id="IPR005273">
    <property type="entry name" value="Ura-DNA_glyco_family4"/>
</dbReference>
<dbReference type="EMBL" id="ATBP01000059">
    <property type="protein sequence ID" value="ETR73446.1"/>
    <property type="molecule type" value="Genomic_DNA"/>
</dbReference>
<dbReference type="SMART" id="SM00987">
    <property type="entry name" value="UreE_C"/>
    <property type="match status" value="1"/>
</dbReference>